<proteinExistence type="predicted"/>
<dbReference type="Proteomes" id="UP000694892">
    <property type="component" value="Chromosome 8L"/>
</dbReference>
<evidence type="ECO:0000313" key="1">
    <source>
        <dbReference type="EMBL" id="OCT68636.1"/>
    </source>
</evidence>
<organism evidence="1 2">
    <name type="scientific">Xenopus laevis</name>
    <name type="common">African clawed frog</name>
    <dbReference type="NCBI Taxonomy" id="8355"/>
    <lineage>
        <taxon>Eukaryota</taxon>
        <taxon>Metazoa</taxon>
        <taxon>Chordata</taxon>
        <taxon>Craniata</taxon>
        <taxon>Vertebrata</taxon>
        <taxon>Euteleostomi</taxon>
        <taxon>Amphibia</taxon>
        <taxon>Batrachia</taxon>
        <taxon>Anura</taxon>
        <taxon>Pipoidea</taxon>
        <taxon>Pipidae</taxon>
        <taxon>Xenopodinae</taxon>
        <taxon>Xenopus</taxon>
        <taxon>Xenopus</taxon>
    </lineage>
</organism>
<name>A0A974C8N2_XENLA</name>
<accession>A0A974C8N2</accession>
<sequence length="90" mass="10019">MNPSAESLLRCTASLTGDRECRQLAISVDLGPPSSEDVFIFAAIVPSYTRNGEFFCLMCKRQGNILHSTHTGHSFIPINYFSLIKSQHFP</sequence>
<gene>
    <name evidence="1" type="ORF">XELAEV_18039922mg</name>
</gene>
<protein>
    <submittedName>
        <fullName evidence="1">Uncharacterized protein</fullName>
    </submittedName>
</protein>
<dbReference type="AlphaFoldDB" id="A0A974C8N2"/>
<evidence type="ECO:0000313" key="2">
    <source>
        <dbReference type="Proteomes" id="UP000694892"/>
    </source>
</evidence>
<reference evidence="2" key="1">
    <citation type="journal article" date="2016" name="Nature">
        <title>Genome evolution in the allotetraploid frog Xenopus laevis.</title>
        <authorList>
            <person name="Session A.M."/>
            <person name="Uno Y."/>
            <person name="Kwon T."/>
            <person name="Chapman J.A."/>
            <person name="Toyoda A."/>
            <person name="Takahashi S."/>
            <person name="Fukui A."/>
            <person name="Hikosaka A."/>
            <person name="Suzuki A."/>
            <person name="Kondo M."/>
            <person name="van Heeringen S.J."/>
            <person name="Quigley I."/>
            <person name="Heinz S."/>
            <person name="Ogino H."/>
            <person name="Ochi H."/>
            <person name="Hellsten U."/>
            <person name="Lyons J.B."/>
            <person name="Simakov O."/>
            <person name="Putnam N."/>
            <person name="Stites J."/>
            <person name="Kuroki Y."/>
            <person name="Tanaka T."/>
            <person name="Michiue T."/>
            <person name="Watanabe M."/>
            <person name="Bogdanovic O."/>
            <person name="Lister R."/>
            <person name="Georgiou G."/>
            <person name="Paranjpe S.S."/>
            <person name="van Kruijsbergen I."/>
            <person name="Shu S."/>
            <person name="Carlson J."/>
            <person name="Kinoshita T."/>
            <person name="Ohta Y."/>
            <person name="Mawaribuchi S."/>
            <person name="Jenkins J."/>
            <person name="Grimwood J."/>
            <person name="Schmutz J."/>
            <person name="Mitros T."/>
            <person name="Mozaffari S.V."/>
            <person name="Suzuki Y."/>
            <person name="Haramoto Y."/>
            <person name="Yamamoto T.S."/>
            <person name="Takagi C."/>
            <person name="Heald R."/>
            <person name="Miller K."/>
            <person name="Haudenschild C."/>
            <person name="Kitzman J."/>
            <person name="Nakayama T."/>
            <person name="Izutsu Y."/>
            <person name="Robert J."/>
            <person name="Fortriede J."/>
            <person name="Burns K."/>
            <person name="Lotay V."/>
            <person name="Karimi K."/>
            <person name="Yasuoka Y."/>
            <person name="Dichmann D.S."/>
            <person name="Flajnik M.F."/>
            <person name="Houston D.W."/>
            <person name="Shendure J."/>
            <person name="DuPasquier L."/>
            <person name="Vize P.D."/>
            <person name="Zorn A.M."/>
            <person name="Ito M."/>
            <person name="Marcotte E.M."/>
            <person name="Wallingford J.B."/>
            <person name="Ito Y."/>
            <person name="Asashima M."/>
            <person name="Ueno N."/>
            <person name="Matsuda Y."/>
            <person name="Veenstra G.J."/>
            <person name="Fujiyama A."/>
            <person name="Harland R.M."/>
            <person name="Taira M."/>
            <person name="Rokhsar D.S."/>
        </authorList>
    </citation>
    <scope>NUCLEOTIDE SEQUENCE [LARGE SCALE GENOMIC DNA]</scope>
    <source>
        <strain evidence="2">J</strain>
    </source>
</reference>
<dbReference type="EMBL" id="CM004480">
    <property type="protein sequence ID" value="OCT68636.1"/>
    <property type="molecule type" value="Genomic_DNA"/>
</dbReference>